<protein>
    <submittedName>
        <fullName evidence="1">Uncharacterized protein</fullName>
    </submittedName>
</protein>
<keyword evidence="2" id="KW-1185">Reference proteome</keyword>
<proteinExistence type="predicted"/>
<evidence type="ECO:0000313" key="1">
    <source>
        <dbReference type="EMBL" id="SFH59193.1"/>
    </source>
</evidence>
<dbReference type="AlphaFoldDB" id="A0A1I3BA73"/>
<evidence type="ECO:0000313" key="2">
    <source>
        <dbReference type="Proteomes" id="UP000199518"/>
    </source>
</evidence>
<sequence length="731" mass="80793">MHYRNSNRQTWTWTVVCSCLSMWAASQTWGFEEGKPGVGLNGLLPAYAPPGLTEDDFNQFTDSIDDSWKDWSRETAGFVKDLYEGSHPTLADQQAAVQRVKVKVNTLEKALSDPRYSSISSQLKMLYGRLNPAVRLAEAMLNTLSMEPAEARQQRMQPAFAELQKAVDHLQADLAQYSNSTEWVRWSEINSLKGLKADDPAALETVAKVKAKLEAREGYSPVIKDFISREPFLQLEDALAAVLSASNEKGTFDATQLRESYAHLLDVLTQYQAQPTAELEADLRKTLDELRAKSPDGGVAVADALGSEYMNYNLRIVVSEGLVNRFFEETRTERSEIRERVMEANVYGYQCTEVTTKLDLVPNSLSASFALNLSGVIRSNANGYAPQATVHTVGYHTFNASKKVLFDGQNFYLENSRVSARANNQTVGATTKFSHVPILGRVANSIAIREANSRSPQTNAMAVQRIKEQVSTQLEKEAGEQFANASKQLQTKTYGPLRKYNLYPDVMTLSTTDSEMRFSSRLMDPDEIAGSTSAPIASLPANGMVAQVHESLLSHAFDRLGLNGKTMTEDEVRVLLESRLTEILGRPVEIPKPQNAAPEAEQQANTFVFDEKDPVRFTIDNGVVTLFIRAGLKRANGDDIPTQIISVPFTPTLQGDKILLTRGNVGVKPVVRPPNVTAQVARAQVMRQKIQTALPEQTVNAVFEVEQKGKVIKLAIVDLTAQGGWLVLALK</sequence>
<dbReference type="PROSITE" id="PS51257">
    <property type="entry name" value="PROKAR_LIPOPROTEIN"/>
    <property type="match status" value="1"/>
</dbReference>
<organism evidence="1 2">
    <name type="scientific">Planctomicrobium piriforme</name>
    <dbReference type="NCBI Taxonomy" id="1576369"/>
    <lineage>
        <taxon>Bacteria</taxon>
        <taxon>Pseudomonadati</taxon>
        <taxon>Planctomycetota</taxon>
        <taxon>Planctomycetia</taxon>
        <taxon>Planctomycetales</taxon>
        <taxon>Planctomycetaceae</taxon>
        <taxon>Planctomicrobium</taxon>
    </lineage>
</organism>
<dbReference type="Proteomes" id="UP000199518">
    <property type="component" value="Unassembled WGS sequence"/>
</dbReference>
<name>A0A1I3BA73_9PLAN</name>
<accession>A0A1I3BA73</accession>
<dbReference type="EMBL" id="FOQD01000001">
    <property type="protein sequence ID" value="SFH59193.1"/>
    <property type="molecule type" value="Genomic_DNA"/>
</dbReference>
<reference evidence="2" key="1">
    <citation type="submission" date="2016-10" db="EMBL/GenBank/DDBJ databases">
        <authorList>
            <person name="Varghese N."/>
            <person name="Submissions S."/>
        </authorList>
    </citation>
    <scope>NUCLEOTIDE SEQUENCE [LARGE SCALE GENOMIC DNA]</scope>
    <source>
        <strain evidence="2">DSM 26348</strain>
    </source>
</reference>
<gene>
    <name evidence="1" type="ORF">SAMN05421753_101336</name>
</gene>